<sequence>MAESASRSDSKDDGNLVAPNLLELYNEFYDQQMLIYDPVWCMPEDLTLMNPSDYHVCYPVVDQTKLYPEQALINAGTKKNPKWIIKPNHCQHPKHPIYAALVNAAQSTVVPRRGRPPKGSKPTDITETAQLKRLPKRLEPVVGIQDAHVCLTCLRRSDDDFEYHMNPDYVPPTCGGRAGRSKSAQPSL</sequence>
<dbReference type="AlphaFoldDB" id="A0A8H7PKM7"/>
<organism evidence="1 2">
    <name type="scientific">Umbelopsis vinacea</name>
    <dbReference type="NCBI Taxonomy" id="44442"/>
    <lineage>
        <taxon>Eukaryota</taxon>
        <taxon>Fungi</taxon>
        <taxon>Fungi incertae sedis</taxon>
        <taxon>Mucoromycota</taxon>
        <taxon>Mucoromycotina</taxon>
        <taxon>Umbelopsidomycetes</taxon>
        <taxon>Umbelopsidales</taxon>
        <taxon>Umbelopsidaceae</taxon>
        <taxon>Umbelopsis</taxon>
    </lineage>
</organism>
<name>A0A8H7PKM7_9FUNG</name>
<gene>
    <name evidence="1" type="ORF">INT44_007707</name>
</gene>
<dbReference type="Proteomes" id="UP000612746">
    <property type="component" value="Unassembled WGS sequence"/>
</dbReference>
<keyword evidence="2" id="KW-1185">Reference proteome</keyword>
<dbReference type="EMBL" id="JAEPRA010000015">
    <property type="protein sequence ID" value="KAG2175219.1"/>
    <property type="molecule type" value="Genomic_DNA"/>
</dbReference>
<evidence type="ECO:0000313" key="2">
    <source>
        <dbReference type="Proteomes" id="UP000612746"/>
    </source>
</evidence>
<comment type="caution">
    <text evidence="1">The sequence shown here is derived from an EMBL/GenBank/DDBJ whole genome shotgun (WGS) entry which is preliminary data.</text>
</comment>
<proteinExistence type="predicted"/>
<evidence type="ECO:0000313" key="1">
    <source>
        <dbReference type="EMBL" id="KAG2175219.1"/>
    </source>
</evidence>
<dbReference type="OrthoDB" id="2289168at2759"/>
<reference evidence="1" key="1">
    <citation type="submission" date="2020-12" db="EMBL/GenBank/DDBJ databases">
        <title>Metabolic potential, ecology and presence of endohyphal bacteria is reflected in genomic diversity of Mucoromycotina.</title>
        <authorList>
            <person name="Muszewska A."/>
            <person name="Okrasinska A."/>
            <person name="Steczkiewicz K."/>
            <person name="Drgas O."/>
            <person name="Orlowska M."/>
            <person name="Perlinska-Lenart U."/>
            <person name="Aleksandrzak-Piekarczyk T."/>
            <person name="Szatraj K."/>
            <person name="Zielenkiewicz U."/>
            <person name="Pilsyk S."/>
            <person name="Malc E."/>
            <person name="Mieczkowski P."/>
            <person name="Kruszewska J.S."/>
            <person name="Biernat P."/>
            <person name="Pawlowska J."/>
        </authorList>
    </citation>
    <scope>NUCLEOTIDE SEQUENCE</scope>
    <source>
        <strain evidence="1">WA0000051536</strain>
    </source>
</reference>
<accession>A0A8H7PKM7</accession>
<protein>
    <submittedName>
        <fullName evidence="1">Uncharacterized protein</fullName>
    </submittedName>
</protein>